<dbReference type="HOGENOM" id="CLU_135434_0_0_2"/>
<reference evidence="4 5" key="1">
    <citation type="journal article" date="2012" name="Stand. Genomic Sci.">
        <title>Complete genome sequence of Halopiger xanaduensis type strain (SH-6(T)).</title>
        <authorList>
            <person name="Anderson I."/>
            <person name="Tindall B.J."/>
            <person name="Rohde M."/>
            <person name="Lucas S."/>
            <person name="Han J."/>
            <person name="Lapidus A."/>
            <person name="Cheng J.F."/>
            <person name="Goodwin L."/>
            <person name="Pitluck S."/>
            <person name="Peters L."/>
            <person name="Pati A."/>
            <person name="Mikhailova N."/>
            <person name="Pagani I."/>
            <person name="Teshima H."/>
            <person name="Han C."/>
            <person name="Tapia R."/>
            <person name="Land M."/>
            <person name="Woyke T."/>
            <person name="Klenk H.P."/>
            <person name="Kyrpides N."/>
            <person name="Ivanova N."/>
        </authorList>
    </citation>
    <scope>NUCLEOTIDE SEQUENCE [LARGE SCALE GENOMIC DNA]</scope>
    <source>
        <strain evidence="5">DSM 18323 / JCM 14033 / SH-6</strain>
    </source>
</reference>
<feature type="transmembrane region" description="Helical" evidence="2">
    <location>
        <begin position="36"/>
        <end position="55"/>
    </location>
</feature>
<name>F8D4K6_HALXS</name>
<feature type="compositionally biased region" description="Basic and acidic residues" evidence="1">
    <location>
        <begin position="144"/>
        <end position="167"/>
    </location>
</feature>
<evidence type="ECO:0000313" key="5">
    <source>
        <dbReference type="Proteomes" id="UP000006794"/>
    </source>
</evidence>
<feature type="domain" description="SHOCT" evidence="3">
    <location>
        <begin position="101"/>
        <end position="127"/>
    </location>
</feature>
<protein>
    <recommendedName>
        <fullName evidence="3">SHOCT domain-containing protein</fullName>
    </recommendedName>
</protein>
<dbReference type="STRING" id="797210.Halxa_1703"/>
<evidence type="ECO:0000259" key="3">
    <source>
        <dbReference type="Pfam" id="PF09851"/>
    </source>
</evidence>
<dbReference type="Proteomes" id="UP000006794">
    <property type="component" value="Chromosome"/>
</dbReference>
<dbReference type="EMBL" id="CP002839">
    <property type="protein sequence ID" value="AEH36334.1"/>
    <property type="molecule type" value="Genomic_DNA"/>
</dbReference>
<keyword evidence="2" id="KW-0472">Membrane</keyword>
<keyword evidence="2" id="KW-1133">Transmembrane helix</keyword>
<sequence length="167" mass="18489">MTTATNGDDRLLTGPELFVFAHEHYRMATNRSRLQITMPAAAVIIALIAAFVALAVLESSVAILVVIFGFIFGGELLDRLAPLLEESDEEPADETDSTPEDALERLRTRYADGDLSDAEFERRLETLVETETIADVERYLAQQRETERAGDRDVADAGDRELERSSG</sequence>
<dbReference type="eggNOG" id="arCOG03912">
    <property type="taxonomic scope" value="Archaea"/>
</dbReference>
<proteinExistence type="predicted"/>
<gene>
    <name evidence="4" type="ordered locus">Halxa_1703</name>
</gene>
<keyword evidence="5" id="KW-1185">Reference proteome</keyword>
<dbReference type="InterPro" id="IPR018649">
    <property type="entry name" value="SHOCT"/>
</dbReference>
<evidence type="ECO:0000256" key="2">
    <source>
        <dbReference type="SAM" id="Phobius"/>
    </source>
</evidence>
<dbReference type="KEGG" id="hxa:Halxa_1703"/>
<organism evidence="4 5">
    <name type="scientific">Halopiger xanaduensis (strain DSM 18323 / JCM 14033 / SH-6)</name>
    <dbReference type="NCBI Taxonomy" id="797210"/>
    <lineage>
        <taxon>Archaea</taxon>
        <taxon>Methanobacteriati</taxon>
        <taxon>Methanobacteriota</taxon>
        <taxon>Stenosarchaea group</taxon>
        <taxon>Halobacteria</taxon>
        <taxon>Halobacteriales</taxon>
        <taxon>Natrialbaceae</taxon>
        <taxon>Halopiger</taxon>
    </lineage>
</organism>
<accession>F8D4K6</accession>
<evidence type="ECO:0000313" key="4">
    <source>
        <dbReference type="EMBL" id="AEH36334.1"/>
    </source>
</evidence>
<dbReference type="Pfam" id="PF09851">
    <property type="entry name" value="SHOCT"/>
    <property type="match status" value="1"/>
</dbReference>
<dbReference type="AlphaFoldDB" id="F8D4K6"/>
<evidence type="ECO:0000256" key="1">
    <source>
        <dbReference type="SAM" id="MobiDB-lite"/>
    </source>
</evidence>
<keyword evidence="2" id="KW-0812">Transmembrane</keyword>
<feature type="region of interest" description="Disordered" evidence="1">
    <location>
        <begin position="143"/>
        <end position="167"/>
    </location>
</feature>